<organism evidence="2 3">
    <name type="scientific">Mikania micrantha</name>
    <name type="common">bitter vine</name>
    <dbReference type="NCBI Taxonomy" id="192012"/>
    <lineage>
        <taxon>Eukaryota</taxon>
        <taxon>Viridiplantae</taxon>
        <taxon>Streptophyta</taxon>
        <taxon>Embryophyta</taxon>
        <taxon>Tracheophyta</taxon>
        <taxon>Spermatophyta</taxon>
        <taxon>Magnoliopsida</taxon>
        <taxon>eudicotyledons</taxon>
        <taxon>Gunneridae</taxon>
        <taxon>Pentapetalae</taxon>
        <taxon>asterids</taxon>
        <taxon>campanulids</taxon>
        <taxon>Asterales</taxon>
        <taxon>Asteraceae</taxon>
        <taxon>Asteroideae</taxon>
        <taxon>Heliantheae alliance</taxon>
        <taxon>Eupatorieae</taxon>
        <taxon>Mikania</taxon>
    </lineage>
</organism>
<dbReference type="AlphaFoldDB" id="A0A5N6N9T1"/>
<evidence type="ECO:0000313" key="3">
    <source>
        <dbReference type="Proteomes" id="UP000326396"/>
    </source>
</evidence>
<dbReference type="InterPro" id="IPR021916">
    <property type="entry name" value="DUF3527"/>
</dbReference>
<feature type="region of interest" description="Disordered" evidence="1">
    <location>
        <begin position="100"/>
        <end position="215"/>
    </location>
</feature>
<name>A0A5N6N9T1_9ASTR</name>
<proteinExistence type="predicted"/>
<accession>A0A5N6N9T1</accession>
<protein>
    <submittedName>
        <fullName evidence="2">Uncharacterized protein</fullName>
    </submittedName>
</protein>
<feature type="compositionally biased region" description="Polar residues" evidence="1">
    <location>
        <begin position="179"/>
        <end position="195"/>
    </location>
</feature>
<dbReference type="PANTHER" id="PTHR31390">
    <property type="entry name" value="EXPRESSED PROTEIN"/>
    <property type="match status" value="1"/>
</dbReference>
<comment type="caution">
    <text evidence="2">The sequence shown here is derived from an EMBL/GenBank/DDBJ whole genome shotgun (WGS) entry which is preliminary data.</text>
</comment>
<dbReference type="Pfam" id="PF12043">
    <property type="entry name" value="DUF3527"/>
    <property type="match status" value="2"/>
</dbReference>
<dbReference type="Proteomes" id="UP000326396">
    <property type="component" value="Linkage Group LG2"/>
</dbReference>
<evidence type="ECO:0000313" key="2">
    <source>
        <dbReference type="EMBL" id="KAD4584591.1"/>
    </source>
</evidence>
<dbReference type="PANTHER" id="PTHR31390:SF4">
    <property type="entry name" value="DUF3527 DOMAIN-CONTAINING PROTEIN"/>
    <property type="match status" value="1"/>
</dbReference>
<evidence type="ECO:0000256" key="1">
    <source>
        <dbReference type="SAM" id="MobiDB-lite"/>
    </source>
</evidence>
<feature type="compositionally biased region" description="Polar residues" evidence="1">
    <location>
        <begin position="229"/>
        <end position="254"/>
    </location>
</feature>
<gene>
    <name evidence="2" type="ORF">E3N88_22192</name>
</gene>
<keyword evidence="3" id="KW-1185">Reference proteome</keyword>
<sequence length="638" mass="70946">MASGSSNQSQKHHVGSKSMEMEEIVKYMSNLPSYLERGKPMQDRALNFGVLDWGRLEQWQYHHHHKQNVITTNKYSLSGNSSNRLSLLSHLNISTEEISTKDAPVSHSSKKKIANQSRTTPKGIKKYDLHTQDLVESKSTDDMGTFQTASSSSSSSSKGKMKNQTTNRSRTKPKGFKNNDLNPQNLVESKSSDNMESFPKAPSSSSSSSSSLKGKMKIQDEFVNETGSFQDLSNGTCDGTNHSVPKNYTPNSFPFKSEDDSNRKPRITNQIKTPVEKELSVISKNSDFKTGSIAASKSLFSFNMSSKLVGTKSATKELETPQDSKIKAKAKMDLGNCKEVRVDNSYVNKMNDSSSSTSRKQALFRIAVKNGRPLFTFSVDNSNEILAATVRSLTGKDDTNSWVYTFFIIHEVKKKKSGWLYHSTKDKGNTYLPNVTAQMKVSNPLVCNGTTREFILSSVESGQSDQEYELAAIIVRFLRKTGEDENQDCFSTTVVLPGGHHSVPRKGEPSPLIERWRSGGRCDCGGWDVGCRLRTLTNKVQSNRKSNPPESFDLFLQGDVINEKPFFSFSPINEGIFAVDYNASLQLLHAFSICISVIECRKSSHQTELRTYVAKRVDDDVPPVTYTSLPPVSPVGRV</sequence>
<reference evidence="2 3" key="1">
    <citation type="submission" date="2019-05" db="EMBL/GenBank/DDBJ databases">
        <title>Mikania micrantha, genome provides insights into the molecular mechanism of rapid growth.</title>
        <authorList>
            <person name="Liu B."/>
        </authorList>
    </citation>
    <scope>NUCLEOTIDE SEQUENCE [LARGE SCALE GENOMIC DNA]</scope>
    <source>
        <strain evidence="2">NLD-2019</strain>
        <tissue evidence="2">Leaf</tissue>
    </source>
</reference>
<dbReference type="EMBL" id="SZYD01000012">
    <property type="protein sequence ID" value="KAD4584591.1"/>
    <property type="molecule type" value="Genomic_DNA"/>
</dbReference>
<feature type="compositionally biased region" description="Basic and acidic residues" evidence="1">
    <location>
        <begin position="125"/>
        <end position="141"/>
    </location>
</feature>
<feature type="region of interest" description="Disordered" evidence="1">
    <location>
        <begin position="229"/>
        <end position="265"/>
    </location>
</feature>
<dbReference type="OrthoDB" id="1898655at2759"/>